<feature type="region of interest" description="Disordered" evidence="4">
    <location>
        <begin position="287"/>
        <end position="341"/>
    </location>
</feature>
<keyword evidence="3" id="KW-1048">Host nucleus</keyword>
<feature type="compositionally biased region" description="Basic and acidic residues" evidence="4">
    <location>
        <begin position="175"/>
        <end position="195"/>
    </location>
</feature>
<feature type="compositionally biased region" description="Low complexity" evidence="4">
    <location>
        <begin position="209"/>
        <end position="223"/>
    </location>
</feature>
<comment type="similarity">
    <text evidence="2">Belongs to the herpesviridae U79/UL112 family.</text>
</comment>
<reference evidence="6" key="2">
    <citation type="submission" date="2023-06" db="EMBL/GenBank/DDBJ databases">
        <title>Isolation and genome sequencing of cytomegaloviruses from Natal multimammate mice (Mastomys natalensis).</title>
        <authorList>
            <person name="Jarvis M.A."/>
            <person name="Davison A.J."/>
        </authorList>
    </citation>
    <scope>NUCLEOTIDE SEQUENCE</scope>
    <source>
        <strain evidence="5">Mnat29</strain>
        <strain evidence="6">Mnat36</strain>
    </source>
</reference>
<evidence type="ECO:0000256" key="2">
    <source>
        <dbReference type="ARBA" id="ARBA00006651"/>
    </source>
</evidence>
<feature type="compositionally biased region" description="Low complexity" evidence="4">
    <location>
        <begin position="426"/>
        <end position="439"/>
    </location>
</feature>
<feature type="compositionally biased region" description="Polar residues" evidence="4">
    <location>
        <begin position="324"/>
        <end position="336"/>
    </location>
</feature>
<reference evidence="6" key="1">
    <citation type="submission" date="2022-09" db="EMBL/GenBank/DDBJ databases">
        <authorList>
            <person name="Vucak M."/>
            <person name="Davison A.J."/>
        </authorList>
    </citation>
    <scope>NUCLEOTIDE SEQUENCE</scope>
    <source>
        <strain evidence="5">Mnat29</strain>
        <strain evidence="6">Mnat36</strain>
    </source>
</reference>
<feature type="compositionally biased region" description="Basic and acidic residues" evidence="4">
    <location>
        <begin position="229"/>
        <end position="260"/>
    </location>
</feature>
<evidence type="ECO:0000256" key="1">
    <source>
        <dbReference type="ARBA" id="ARBA00004147"/>
    </source>
</evidence>
<evidence type="ECO:0000256" key="4">
    <source>
        <dbReference type="SAM" id="MobiDB-lite"/>
    </source>
</evidence>
<gene>
    <name evidence="6" type="primary">M112</name>
</gene>
<accession>A0A9Y1IJT7</accession>
<evidence type="ECO:0000313" key="5">
    <source>
        <dbReference type="EMBL" id="WEG68827.1"/>
    </source>
</evidence>
<dbReference type="Pfam" id="PF03064">
    <property type="entry name" value="U79_P34"/>
    <property type="match status" value="1"/>
</dbReference>
<dbReference type="EMBL" id="OP429121">
    <property type="protein sequence ID" value="WEG68827.1"/>
    <property type="molecule type" value="Genomic_DNA"/>
</dbReference>
<name>A0A9Y1IJT7_9BETA</name>
<sequence length="569" mass="61878">MAAVEKRGPVSTSVRRYIIFKNPNRTLHQSVNRSLDVRQWTFDSARVLDCQNGEGRVEQWGSGWLCVTTVQYPESGSSGTVHGCMSLDITFADERIQNMFYHGNVVVNKTVSSVAAGPTPDGSNAVLLTVVSDGPMLQVTRVEYIVGARPEVEEVIETTPSFPAISASTLPSFPSEERRREKEKSHDEDRRKKFESMNGSMHSSRDRSSGTSGSSSGTSSSVSKPKDRRRQDDECSPRGGGETKRQKIHHDQRSERDSETGRTGSTVEGNAADADAVAFLNKFTSSSLSTVSDGALPSPVTIETPGFNDLIDSEEDDEHRRSSAGVTETVSDQGTGADSGIDFIRSLTDSRAFMDRTHTSHRTDPGSEGAGMNTCDGEERLSNCDLPPNSQIEEVNNNQRFEGVFKSLMKLLNDCKDKGSGLIGVSGSSPAVPGPSCAPKSNDDYPRVSFDRDARDALKPVGEIRPFIDVARCVETGVRPRRGAAAGVARRRGRGSQSRRSGRNTVREQRATEDASRGRSRRGRRGPVLVEDGLEIVEPPAQLVPSVEEETAMATAMLEDLAEVDLEMF</sequence>
<protein>
    <submittedName>
        <fullName evidence="6">Protein UL112</fullName>
    </submittedName>
</protein>
<organism evidence="6">
    <name type="scientific">Mastomys natalensis cytomegalovirus 1</name>
    <dbReference type="NCBI Taxonomy" id="2973541"/>
    <lineage>
        <taxon>Viruses</taxon>
        <taxon>Duplodnaviria</taxon>
        <taxon>Heunggongvirae</taxon>
        <taxon>Peploviricota</taxon>
        <taxon>Herviviricetes</taxon>
        <taxon>Herpesvirales</taxon>
        <taxon>Orthoherpesviridae</taxon>
        <taxon>Betaherpesvirinae</taxon>
        <taxon>Muromegalovirus</taxon>
    </lineage>
</organism>
<feature type="region of interest" description="Disordered" evidence="4">
    <location>
        <begin position="481"/>
        <end position="533"/>
    </location>
</feature>
<feature type="compositionally biased region" description="Basic and acidic residues" evidence="4">
    <location>
        <begin position="505"/>
        <end position="517"/>
    </location>
</feature>
<evidence type="ECO:0000313" key="6">
    <source>
        <dbReference type="EMBL" id="WEG68963.1"/>
    </source>
</evidence>
<evidence type="ECO:0000256" key="3">
    <source>
        <dbReference type="ARBA" id="ARBA00022562"/>
    </source>
</evidence>
<feature type="compositionally biased region" description="Polar residues" evidence="4">
    <location>
        <begin position="158"/>
        <end position="172"/>
    </location>
</feature>
<feature type="region of interest" description="Disordered" evidence="4">
    <location>
        <begin position="357"/>
        <end position="379"/>
    </location>
</feature>
<dbReference type="GO" id="GO:0042025">
    <property type="term" value="C:host cell nucleus"/>
    <property type="evidence" value="ECO:0007669"/>
    <property type="project" value="UniProtKB-SubCell"/>
</dbReference>
<dbReference type="InterPro" id="IPR004138">
    <property type="entry name" value="U79_P34"/>
</dbReference>
<dbReference type="EMBL" id="OP429138">
    <property type="protein sequence ID" value="WEG71191.1"/>
    <property type="molecule type" value="Genomic_DNA"/>
</dbReference>
<feature type="region of interest" description="Disordered" evidence="4">
    <location>
        <begin position="157"/>
        <end position="271"/>
    </location>
</feature>
<feature type="region of interest" description="Disordered" evidence="4">
    <location>
        <begin position="426"/>
        <end position="446"/>
    </location>
</feature>
<comment type="subcellular location">
    <subcellularLocation>
        <location evidence="1">Host nucleus</location>
    </subcellularLocation>
</comment>
<dbReference type="EMBL" id="OP429122">
    <property type="protein sequence ID" value="WEG68963.1"/>
    <property type="molecule type" value="Genomic_DNA"/>
</dbReference>
<proteinExistence type="inferred from homology"/>